<name>A0A6C0ABV0_9HEMI</name>
<keyword evidence="9" id="KW-0830">Ubiquinone</keyword>
<dbReference type="Pfam" id="PF00507">
    <property type="entry name" value="Oxidored_q4"/>
    <property type="match status" value="1"/>
</dbReference>
<dbReference type="GO" id="GO:0008137">
    <property type="term" value="F:NADH dehydrogenase (ubiquinone) activity"/>
    <property type="evidence" value="ECO:0007669"/>
    <property type="project" value="UniProtKB-UniRule"/>
</dbReference>
<evidence type="ECO:0000256" key="7">
    <source>
        <dbReference type="ARBA" id="ARBA00023136"/>
    </source>
</evidence>
<gene>
    <name evidence="10" type="primary">ND3</name>
</gene>
<keyword evidence="9" id="KW-1278">Translocase</keyword>
<evidence type="ECO:0000256" key="4">
    <source>
        <dbReference type="ARBA" id="ARBA00022448"/>
    </source>
</evidence>
<evidence type="ECO:0000256" key="2">
    <source>
        <dbReference type="ARBA" id="ARBA00008472"/>
    </source>
</evidence>
<feature type="transmembrane region" description="Helical" evidence="9">
    <location>
        <begin position="55"/>
        <end position="79"/>
    </location>
</feature>
<reference evidence="10" key="2">
    <citation type="submission" date="2018-01" db="EMBL/GenBank/DDBJ databases">
        <authorList>
            <person name="Dai R.H."/>
            <person name="Wang J.J."/>
        </authorList>
    </citation>
    <scope>NUCLEOTIDE SEQUENCE</scope>
</reference>
<dbReference type="RefSeq" id="YP_009732581.1">
    <property type="nucleotide sequence ID" value="NC_046048.1"/>
</dbReference>
<dbReference type="InterPro" id="IPR000440">
    <property type="entry name" value="NADH_UbQ/plastoQ_OxRdtase_su3"/>
</dbReference>
<dbReference type="Gene3D" id="1.20.58.1610">
    <property type="entry name" value="NADH:ubiquinone/plastoquinone oxidoreductase, chain 3"/>
    <property type="match status" value="1"/>
</dbReference>
<evidence type="ECO:0000256" key="9">
    <source>
        <dbReference type="RuleBase" id="RU003640"/>
    </source>
</evidence>
<dbReference type="GeneID" id="44152737"/>
<keyword evidence="9 10" id="KW-0496">Mitochondrion</keyword>
<organism evidence="10">
    <name type="scientific">Idiocerus salicis</name>
    <dbReference type="NCBI Taxonomy" id="2705176"/>
    <lineage>
        <taxon>Eukaryota</taxon>
        <taxon>Metazoa</taxon>
        <taxon>Ecdysozoa</taxon>
        <taxon>Arthropoda</taxon>
        <taxon>Hexapoda</taxon>
        <taxon>Insecta</taxon>
        <taxon>Pterygota</taxon>
        <taxon>Neoptera</taxon>
        <taxon>Paraneoptera</taxon>
        <taxon>Hemiptera</taxon>
        <taxon>Auchenorrhyncha</taxon>
        <taxon>Membracoidea</taxon>
        <taxon>Cicadellidae</taxon>
        <taxon>Eurymelinae</taxon>
        <taxon>Idiocerini</taxon>
        <taxon>Idiocerus</taxon>
    </lineage>
</organism>
<evidence type="ECO:0000256" key="8">
    <source>
        <dbReference type="ARBA" id="ARBA00049551"/>
    </source>
</evidence>
<evidence type="ECO:0000256" key="1">
    <source>
        <dbReference type="ARBA" id="ARBA00004370"/>
    </source>
</evidence>
<dbReference type="PANTHER" id="PTHR11058:SF9">
    <property type="entry name" value="NADH-UBIQUINONE OXIDOREDUCTASE CHAIN 3"/>
    <property type="match status" value="1"/>
</dbReference>
<dbReference type="GO" id="GO:0031966">
    <property type="term" value="C:mitochondrial membrane"/>
    <property type="evidence" value="ECO:0007669"/>
    <property type="project" value="UniProtKB-SubCell"/>
</dbReference>
<comment type="catalytic activity">
    <reaction evidence="8 9">
        <text>a ubiquinone + NADH + 5 H(+)(in) = a ubiquinol + NAD(+) + 4 H(+)(out)</text>
        <dbReference type="Rhea" id="RHEA:29091"/>
        <dbReference type="Rhea" id="RHEA-COMP:9565"/>
        <dbReference type="Rhea" id="RHEA-COMP:9566"/>
        <dbReference type="ChEBI" id="CHEBI:15378"/>
        <dbReference type="ChEBI" id="CHEBI:16389"/>
        <dbReference type="ChEBI" id="CHEBI:17976"/>
        <dbReference type="ChEBI" id="CHEBI:57540"/>
        <dbReference type="ChEBI" id="CHEBI:57945"/>
        <dbReference type="EC" id="7.1.1.2"/>
    </reaction>
</comment>
<keyword evidence="9" id="KW-0249">Electron transport</keyword>
<keyword evidence="9" id="KW-0520">NAD</keyword>
<protein>
    <recommendedName>
        <fullName evidence="3 9">NADH-ubiquinone oxidoreductase chain 3</fullName>
        <ecNumber evidence="9">7.1.1.2</ecNumber>
    </recommendedName>
</protein>
<comment type="subcellular location">
    <subcellularLocation>
        <location evidence="1">Membrane</location>
    </subcellularLocation>
    <subcellularLocation>
        <location evidence="9">Mitochondrion membrane</location>
        <topology evidence="9">Multi-pass membrane protein</topology>
    </subcellularLocation>
</comment>
<evidence type="ECO:0000256" key="6">
    <source>
        <dbReference type="ARBA" id="ARBA00022989"/>
    </source>
</evidence>
<comment type="similarity">
    <text evidence="2 9">Belongs to the complex I subunit 3 family.</text>
</comment>
<comment type="function">
    <text evidence="9">Core subunit of the mitochondrial membrane respiratory chain NADH dehydrogenase (Complex I) which catalyzes electron transfer from NADH through the respiratory chain, using ubiquinone as an electron acceptor. Essential for the catalytic activity of complex I.</text>
</comment>
<dbReference type="PANTHER" id="PTHR11058">
    <property type="entry name" value="NADH-UBIQUINONE OXIDOREDUCTASE CHAIN 3"/>
    <property type="match status" value="1"/>
</dbReference>
<sequence>MYLSMMHITVVLLIILFIMIMLIMISKKSIIDMEKLTPFECGFNPMSNKRLPFSIHFFLIAVIFLIFDIEIIIILPMILTMKYSMLMYWLTTSLLFIIVLMLGLYHEWYNGMLKWTK</sequence>
<proteinExistence type="inferred from homology"/>
<geneLocation type="mitochondrion" evidence="10"/>
<dbReference type="GO" id="GO:0030964">
    <property type="term" value="C:NADH dehydrogenase complex"/>
    <property type="evidence" value="ECO:0007669"/>
    <property type="project" value="TreeGrafter"/>
</dbReference>
<keyword evidence="9" id="KW-0679">Respiratory chain</keyword>
<keyword evidence="4 9" id="KW-0813">Transport</keyword>
<reference evidence="10" key="1">
    <citation type="journal article" date="2018" name="Int. J. Biol. Macromol.">
        <title>Characterization and phylogenetic implications of the complete mitochondrial genome of Idiocerinae (Hemiptera: Cicadellidae).</title>
        <authorList>
            <person name="Wang J.-J."/>
            <person name="Yang M.-F."/>
            <person name="Dai R.-H."/>
            <person name="Li H."/>
            <person name="Wang X.-Y."/>
        </authorList>
    </citation>
    <scope>NUCLEOTIDE SEQUENCE</scope>
</reference>
<keyword evidence="5 9" id="KW-0812">Transmembrane</keyword>
<evidence type="ECO:0000313" key="10">
    <source>
        <dbReference type="EMBL" id="QHS71300.1"/>
    </source>
</evidence>
<keyword evidence="7 9" id="KW-0472">Membrane</keyword>
<dbReference type="CTD" id="4537"/>
<accession>A0A6C0ABV0</accession>
<dbReference type="InterPro" id="IPR038430">
    <property type="entry name" value="NDAH_ubi_oxred_su3_sf"/>
</dbReference>
<dbReference type="AlphaFoldDB" id="A0A6C0ABV0"/>
<feature type="transmembrane region" description="Helical" evidence="9">
    <location>
        <begin position="85"/>
        <end position="105"/>
    </location>
</feature>
<dbReference type="EC" id="7.1.1.2" evidence="9"/>
<keyword evidence="6 9" id="KW-1133">Transmembrane helix</keyword>
<dbReference type="EMBL" id="MG813490">
    <property type="protein sequence ID" value="QHS71300.1"/>
    <property type="molecule type" value="Genomic_DNA"/>
</dbReference>
<feature type="transmembrane region" description="Helical" evidence="9">
    <location>
        <begin position="6"/>
        <end position="25"/>
    </location>
</feature>
<evidence type="ECO:0000256" key="3">
    <source>
        <dbReference type="ARBA" id="ARBA00021007"/>
    </source>
</evidence>
<evidence type="ECO:0000256" key="5">
    <source>
        <dbReference type="ARBA" id="ARBA00022692"/>
    </source>
</evidence>